<keyword evidence="7" id="KW-0408">Iron</keyword>
<dbReference type="EMBL" id="JAUSVL010000001">
    <property type="protein sequence ID" value="MDQ0291225.1"/>
    <property type="molecule type" value="Genomic_DNA"/>
</dbReference>
<protein>
    <submittedName>
        <fullName evidence="11">Pyruvate formate lyase activating enzyme</fullName>
        <ecNumber evidence="11">1.97.1.4</ecNumber>
    </submittedName>
</protein>
<evidence type="ECO:0000313" key="12">
    <source>
        <dbReference type="Proteomes" id="UP001238163"/>
    </source>
</evidence>
<dbReference type="InterPro" id="IPR001989">
    <property type="entry name" value="Radical_activat_CS"/>
</dbReference>
<evidence type="ECO:0000256" key="7">
    <source>
        <dbReference type="ARBA" id="ARBA00023004"/>
    </source>
</evidence>
<dbReference type="NCBIfam" id="TIGR02494">
    <property type="entry name" value="PFLE_PFLC"/>
    <property type="match status" value="1"/>
</dbReference>
<dbReference type="CDD" id="cd01335">
    <property type="entry name" value="Radical_SAM"/>
    <property type="match status" value="1"/>
</dbReference>
<evidence type="ECO:0000259" key="10">
    <source>
        <dbReference type="PROSITE" id="PS51918"/>
    </source>
</evidence>
<comment type="cofactor">
    <cofactor evidence="1">
        <name>[4Fe-4S] cluster</name>
        <dbReference type="ChEBI" id="CHEBI:49883"/>
    </cofactor>
</comment>
<dbReference type="InterPro" id="IPR058240">
    <property type="entry name" value="rSAM_sf"/>
</dbReference>
<keyword evidence="5" id="KW-0479">Metal-binding</keyword>
<dbReference type="InterPro" id="IPR007197">
    <property type="entry name" value="rSAM"/>
</dbReference>
<dbReference type="GO" id="GO:0016829">
    <property type="term" value="F:lyase activity"/>
    <property type="evidence" value="ECO:0007669"/>
    <property type="project" value="UniProtKB-KW"/>
</dbReference>
<evidence type="ECO:0000256" key="1">
    <source>
        <dbReference type="ARBA" id="ARBA00001966"/>
    </source>
</evidence>
<dbReference type="PROSITE" id="PS00198">
    <property type="entry name" value="4FE4S_FER_1"/>
    <property type="match status" value="1"/>
</dbReference>
<dbReference type="InterPro" id="IPR034457">
    <property type="entry name" value="Organic_radical-activating"/>
</dbReference>
<sequence>MDGVITSIQRFSLNDGPGIRTTVFFKGCNLRCAWCHNPETFSLADDIMVDASKCIGCLHCVKVCPSGAQREIDGKHAFQRDLCTHCGACADVCFPGALEHTAKVMTCDDVMREVLQDKAYYLDSGGGVTLSGGEAMLQTDFAAEITAACHEHGIECAVETNLAYDLAPCEAVLRDFDLIMFDIKQMDSAQHKRWTGAGNETILANAKRMDGFARPMIARVPLIPGATDDMANLAATVDFLATLKNLRYLELLNFNPLGEAKYRCLALDNPFVTARPYSDQQMSDYQRALSGRGVEVRVG</sequence>
<reference evidence="11" key="1">
    <citation type="submission" date="2023-07" db="EMBL/GenBank/DDBJ databases">
        <title>Genomic Encyclopedia of Type Strains, Phase IV (KMG-IV): sequencing the most valuable type-strain genomes for metagenomic binning, comparative biology and taxonomic classification.</title>
        <authorList>
            <person name="Goeker M."/>
        </authorList>
    </citation>
    <scope>NUCLEOTIDE SEQUENCE</scope>
    <source>
        <strain evidence="11">DSM 24202</strain>
    </source>
</reference>
<dbReference type="GO" id="GO:0051539">
    <property type="term" value="F:4 iron, 4 sulfur cluster binding"/>
    <property type="evidence" value="ECO:0007669"/>
    <property type="project" value="UniProtKB-KW"/>
</dbReference>
<dbReference type="Gene3D" id="3.20.20.70">
    <property type="entry name" value="Aldolase class I"/>
    <property type="match status" value="1"/>
</dbReference>
<dbReference type="AlphaFoldDB" id="A0AAE3VIW8"/>
<feature type="domain" description="Radical SAM core" evidence="10">
    <location>
        <begin position="14"/>
        <end position="292"/>
    </location>
</feature>
<comment type="similarity">
    <text evidence="2">Belongs to the organic radical-activating enzymes family.</text>
</comment>
<dbReference type="PROSITE" id="PS51918">
    <property type="entry name" value="RADICAL_SAM"/>
    <property type="match status" value="1"/>
</dbReference>
<accession>A0AAE3VIW8</accession>
<dbReference type="SUPFAM" id="SSF54862">
    <property type="entry name" value="4Fe-4S ferredoxins"/>
    <property type="match status" value="1"/>
</dbReference>
<dbReference type="InterPro" id="IPR013785">
    <property type="entry name" value="Aldolase_TIM"/>
</dbReference>
<dbReference type="InterPro" id="IPR040074">
    <property type="entry name" value="BssD/PflA/YjjW"/>
</dbReference>
<name>A0AAE3VIW8_9BACT</name>
<dbReference type="InterPro" id="IPR017896">
    <property type="entry name" value="4Fe4S_Fe-S-bd"/>
</dbReference>
<evidence type="ECO:0000259" key="9">
    <source>
        <dbReference type="PROSITE" id="PS51379"/>
    </source>
</evidence>
<dbReference type="PIRSF" id="PIRSF000371">
    <property type="entry name" value="PFL_act_enz"/>
    <property type="match status" value="1"/>
</dbReference>
<proteinExistence type="inferred from homology"/>
<evidence type="ECO:0000256" key="6">
    <source>
        <dbReference type="ARBA" id="ARBA00023002"/>
    </source>
</evidence>
<gene>
    <name evidence="11" type="ORF">J3R75_003332</name>
</gene>
<dbReference type="SFLD" id="SFLDG01066">
    <property type="entry name" value="organic_radical-activating_enz"/>
    <property type="match status" value="1"/>
</dbReference>
<comment type="caution">
    <text evidence="11">The sequence shown here is derived from an EMBL/GenBank/DDBJ whole genome shotgun (WGS) entry which is preliminary data.</text>
</comment>
<dbReference type="PROSITE" id="PS01087">
    <property type="entry name" value="RADICAL_ACTIVATING"/>
    <property type="match status" value="1"/>
</dbReference>
<keyword evidence="4" id="KW-0949">S-adenosyl-L-methionine</keyword>
<keyword evidence="11" id="KW-0456">Lyase</keyword>
<evidence type="ECO:0000256" key="4">
    <source>
        <dbReference type="ARBA" id="ARBA00022691"/>
    </source>
</evidence>
<dbReference type="Pfam" id="PF13237">
    <property type="entry name" value="Fer4_10"/>
    <property type="match status" value="1"/>
</dbReference>
<dbReference type="SUPFAM" id="SSF102114">
    <property type="entry name" value="Radical SAM enzymes"/>
    <property type="match status" value="1"/>
</dbReference>
<keyword evidence="6 11" id="KW-0560">Oxidoreductase</keyword>
<dbReference type="EC" id="1.97.1.4" evidence="11"/>
<organism evidence="11 12">
    <name type="scientific">Oligosphaera ethanolica</name>
    <dbReference type="NCBI Taxonomy" id="760260"/>
    <lineage>
        <taxon>Bacteria</taxon>
        <taxon>Pseudomonadati</taxon>
        <taxon>Lentisphaerota</taxon>
        <taxon>Oligosphaeria</taxon>
        <taxon>Oligosphaerales</taxon>
        <taxon>Oligosphaeraceae</taxon>
        <taxon>Oligosphaera</taxon>
    </lineage>
</organism>
<dbReference type="Proteomes" id="UP001238163">
    <property type="component" value="Unassembled WGS sequence"/>
</dbReference>
<keyword evidence="8" id="KW-0411">Iron-sulfur</keyword>
<keyword evidence="11" id="KW-0670">Pyruvate</keyword>
<dbReference type="Gene3D" id="3.30.70.20">
    <property type="match status" value="1"/>
</dbReference>
<dbReference type="GO" id="GO:0046872">
    <property type="term" value="F:metal ion binding"/>
    <property type="evidence" value="ECO:0007669"/>
    <property type="project" value="UniProtKB-KW"/>
</dbReference>
<feature type="domain" description="4Fe-4S ferredoxin-type" evidence="9">
    <location>
        <begin position="75"/>
        <end position="103"/>
    </location>
</feature>
<dbReference type="RefSeq" id="WP_307263698.1">
    <property type="nucleotide sequence ID" value="NZ_JAUSVL010000001.1"/>
</dbReference>
<evidence type="ECO:0000256" key="2">
    <source>
        <dbReference type="ARBA" id="ARBA00009777"/>
    </source>
</evidence>
<dbReference type="GO" id="GO:0043365">
    <property type="term" value="F:[formate-C-acetyltransferase]-activating enzyme activity"/>
    <property type="evidence" value="ECO:0007669"/>
    <property type="project" value="UniProtKB-EC"/>
</dbReference>
<keyword evidence="3" id="KW-0004">4Fe-4S</keyword>
<dbReference type="InterPro" id="IPR017900">
    <property type="entry name" value="4Fe4S_Fe_S_CS"/>
</dbReference>
<evidence type="ECO:0000256" key="8">
    <source>
        <dbReference type="ARBA" id="ARBA00023014"/>
    </source>
</evidence>
<dbReference type="PANTHER" id="PTHR30352">
    <property type="entry name" value="PYRUVATE FORMATE-LYASE-ACTIVATING ENZYME"/>
    <property type="match status" value="1"/>
</dbReference>
<keyword evidence="12" id="KW-1185">Reference proteome</keyword>
<evidence type="ECO:0000256" key="5">
    <source>
        <dbReference type="ARBA" id="ARBA00022723"/>
    </source>
</evidence>
<dbReference type="PROSITE" id="PS51379">
    <property type="entry name" value="4FE4S_FER_2"/>
    <property type="match status" value="2"/>
</dbReference>
<dbReference type="SFLD" id="SFLDS00029">
    <property type="entry name" value="Radical_SAM"/>
    <property type="match status" value="1"/>
</dbReference>
<dbReference type="InterPro" id="IPR012839">
    <property type="entry name" value="Organic_radical_activase"/>
</dbReference>
<evidence type="ECO:0000313" key="11">
    <source>
        <dbReference type="EMBL" id="MDQ0291225.1"/>
    </source>
</evidence>
<dbReference type="SFLD" id="SFLDG01118">
    <property type="entry name" value="activating_enzymes__group_2"/>
    <property type="match status" value="1"/>
</dbReference>
<dbReference type="PANTHER" id="PTHR30352:SF4">
    <property type="entry name" value="PYRUVATE FORMATE-LYASE 2-ACTIVATING ENZYME"/>
    <property type="match status" value="1"/>
</dbReference>
<feature type="domain" description="4Fe-4S ferredoxin-type" evidence="9">
    <location>
        <begin position="45"/>
        <end position="74"/>
    </location>
</feature>
<evidence type="ECO:0000256" key="3">
    <source>
        <dbReference type="ARBA" id="ARBA00022485"/>
    </source>
</evidence>